<gene>
    <name evidence="9" type="ORF">NADFUDRAFT_83987</name>
</gene>
<name>A0A1E3PES2_9ASCO</name>
<evidence type="ECO:0000259" key="4">
    <source>
        <dbReference type="Pfam" id="PF12584"/>
    </source>
</evidence>
<dbReference type="InterPro" id="IPR056913">
    <property type="entry name" value="TRAPPC10/Trs130_N"/>
</dbReference>
<evidence type="ECO:0000256" key="3">
    <source>
        <dbReference type="ARBA" id="ARBA00023034"/>
    </source>
</evidence>
<feature type="domain" description="DUF7076" evidence="6">
    <location>
        <begin position="456"/>
        <end position="569"/>
    </location>
</feature>
<dbReference type="GO" id="GO:0006891">
    <property type="term" value="P:intra-Golgi vesicle-mediated transport"/>
    <property type="evidence" value="ECO:0007669"/>
    <property type="project" value="TreeGrafter"/>
</dbReference>
<dbReference type="GO" id="GO:1990071">
    <property type="term" value="C:TRAPPII protein complex"/>
    <property type="evidence" value="ECO:0007669"/>
    <property type="project" value="InterPro"/>
</dbReference>
<comment type="subcellular location">
    <subcellularLocation>
        <location evidence="1">Golgi apparatus</location>
    </subcellularLocation>
</comment>
<dbReference type="InterPro" id="IPR045126">
    <property type="entry name" value="TRAPPC10/Trs130"/>
</dbReference>
<dbReference type="Pfam" id="PF23274">
    <property type="entry name" value="DUF7077"/>
    <property type="match status" value="1"/>
</dbReference>
<dbReference type="InterPro" id="IPR055504">
    <property type="entry name" value="DUF7076"/>
</dbReference>
<dbReference type="InterPro" id="IPR056916">
    <property type="entry name" value="NTS_TR130"/>
</dbReference>
<dbReference type="OrthoDB" id="10256906at2759"/>
<keyword evidence="2" id="KW-0813">Transport</keyword>
<dbReference type="EMBL" id="KV454413">
    <property type="protein sequence ID" value="ODQ63913.1"/>
    <property type="molecule type" value="Genomic_DNA"/>
</dbReference>
<accession>A0A1E3PES2</accession>
<reference evidence="9 10" key="1">
    <citation type="journal article" date="2016" name="Proc. Natl. Acad. Sci. U.S.A.">
        <title>Comparative genomics of biotechnologically important yeasts.</title>
        <authorList>
            <person name="Riley R."/>
            <person name="Haridas S."/>
            <person name="Wolfe K.H."/>
            <person name="Lopes M.R."/>
            <person name="Hittinger C.T."/>
            <person name="Goeker M."/>
            <person name="Salamov A.A."/>
            <person name="Wisecaver J.H."/>
            <person name="Long T.M."/>
            <person name="Calvey C.H."/>
            <person name="Aerts A.L."/>
            <person name="Barry K.W."/>
            <person name="Choi C."/>
            <person name="Clum A."/>
            <person name="Coughlan A.Y."/>
            <person name="Deshpande S."/>
            <person name="Douglass A.P."/>
            <person name="Hanson S.J."/>
            <person name="Klenk H.-P."/>
            <person name="LaButti K.M."/>
            <person name="Lapidus A."/>
            <person name="Lindquist E.A."/>
            <person name="Lipzen A.M."/>
            <person name="Meier-Kolthoff J.P."/>
            <person name="Ohm R.A."/>
            <person name="Otillar R.P."/>
            <person name="Pangilinan J.L."/>
            <person name="Peng Y."/>
            <person name="Rokas A."/>
            <person name="Rosa C.A."/>
            <person name="Scheuner C."/>
            <person name="Sibirny A.A."/>
            <person name="Slot J.C."/>
            <person name="Stielow J.B."/>
            <person name="Sun H."/>
            <person name="Kurtzman C.P."/>
            <person name="Blackwell M."/>
            <person name="Grigoriev I.V."/>
            <person name="Jeffries T.W."/>
        </authorList>
    </citation>
    <scope>NUCLEOTIDE SEQUENCE [LARGE SCALE GENOMIC DNA]</scope>
    <source>
        <strain evidence="9 10">DSM 6958</strain>
    </source>
</reference>
<feature type="domain" description="TRAPPC10/Trs130 N-terminal" evidence="5">
    <location>
        <begin position="2"/>
        <end position="210"/>
    </location>
</feature>
<evidence type="ECO:0000259" key="8">
    <source>
        <dbReference type="Pfam" id="PF24967"/>
    </source>
</evidence>
<evidence type="ECO:0008006" key="11">
    <source>
        <dbReference type="Google" id="ProtNLM"/>
    </source>
</evidence>
<dbReference type="STRING" id="857566.A0A1E3PES2"/>
<feature type="domain" description="DUF7077" evidence="7">
    <location>
        <begin position="591"/>
        <end position="710"/>
    </location>
</feature>
<evidence type="ECO:0000259" key="5">
    <source>
        <dbReference type="Pfam" id="PF23036"/>
    </source>
</evidence>
<dbReference type="InterPro" id="IPR055505">
    <property type="entry name" value="DUF7077"/>
</dbReference>
<sequence>MIREWLSSITSQRDFTEWLIIYYVPTSSKLNSGSRFKTGIFGKIKADFNTGLKKDRCIQIRGDHQPNEHLEVWNDITTKIKEGILEAFSQRVEMYQAELMKLESQRTVIGWNFGTFFITKEGLAVSYENMRLLEDSLIQYDELDVMYRNLHKDSPSVMFVSSIGFDLIPNSLLSYSDDSEVKHRIMSNEISLFDFKCYLFARQGNILLTDAKSSSSGSISALRIGEFLRRARSFLNEMEILLCLNNRNPLKVAEWVFNSTRECLQACSFVKDGLVREVSEGRAELKLLTRKSLVTVATLRGWFIHTLVAEVNLTLADEIKDNGKPHEFNNKELIAMVENESIFHTAYRNLTREIIREYDLADDVRAVSMLTIDNILLDYQEKRYAEAARELEKIPSIYGRQGWDTVSIVLLQLFIKCLRKIEKPTQLLQSNLILLTDKQKLSNDQISEAVNDIINLSKTEKCSFDVDNLFSITVVPFVQRYENDDQIYLQVKIDNQLQTEIFAENLTVILISDEYSSKDKLVFKNKDGLVLKPGVNNVVISSSTFIEGYFRLSTLNLQIGGLALSKKYDKNNENTETPVVVHFYPSPFSVIAELKTPEITDLANRKISLEIKPCDHNILSGKVVFRGLSPSVKLISLRAQGYIDTEPCEVNIVQGKPPEIEFGAFSRNQIMTLTVPYVSEPNIPAIKIRAFINYETSKGSFRYVLTRTVNISLSVSVNVQDFFRSQKLFSKFAMSCNEPANPVRILETSLESDSQYDTCSPIGLKEDIIVFPGQPASYTFQITRNAKSDGIFSDSSLPLTVKHRGLLNECRLSIWESFSKILEEKDLVKYLLLMKPVIYSLSISTKNFILYDKLDLNAYNPGEWEKSYESVEKTDRKKMIEAVEDFFMKSISISKNLTSIDQILRISVSVPSVQTVHEIEMIFLDKKPQYIINTPIPVQLVLKSSNNWRPRDKDEGTPNESDGAWFTYNMTNMYNNWLVTGKIMGKFQGLPQDDSTNIINLDLIPLRTGKLLLPMVELSADNDHEKPSFELYYKNGIETALIVPPESRTKFTF</sequence>
<evidence type="ECO:0000313" key="9">
    <source>
        <dbReference type="EMBL" id="ODQ63913.1"/>
    </source>
</evidence>
<evidence type="ECO:0000313" key="10">
    <source>
        <dbReference type="Proteomes" id="UP000095009"/>
    </source>
</evidence>
<dbReference type="PANTHER" id="PTHR13251">
    <property type="entry name" value="EPILEPSY HOLOPROSENCEPHALY CANDIDATE 1/TMEM1"/>
    <property type="match status" value="1"/>
</dbReference>
<dbReference type="Pfam" id="PF24967">
    <property type="entry name" value="NTS_TR130"/>
    <property type="match status" value="1"/>
</dbReference>
<proteinExistence type="predicted"/>
<dbReference type="Pfam" id="PF23036">
    <property type="entry name" value="TRAPPC10_1st"/>
    <property type="match status" value="1"/>
</dbReference>
<evidence type="ECO:0000259" key="6">
    <source>
        <dbReference type="Pfam" id="PF23273"/>
    </source>
</evidence>
<evidence type="ECO:0000256" key="2">
    <source>
        <dbReference type="ARBA" id="ARBA00022448"/>
    </source>
</evidence>
<organism evidence="9 10">
    <name type="scientific">Nadsonia fulvescens var. elongata DSM 6958</name>
    <dbReference type="NCBI Taxonomy" id="857566"/>
    <lineage>
        <taxon>Eukaryota</taxon>
        <taxon>Fungi</taxon>
        <taxon>Dikarya</taxon>
        <taxon>Ascomycota</taxon>
        <taxon>Saccharomycotina</taxon>
        <taxon>Dipodascomycetes</taxon>
        <taxon>Dipodascales</taxon>
        <taxon>Dipodascales incertae sedis</taxon>
        <taxon>Nadsonia</taxon>
    </lineage>
</organism>
<dbReference type="InterPro" id="IPR022233">
    <property type="entry name" value="TRAPPC10/Trs130_C"/>
</dbReference>
<dbReference type="GO" id="GO:0005829">
    <property type="term" value="C:cytosol"/>
    <property type="evidence" value="ECO:0007669"/>
    <property type="project" value="GOC"/>
</dbReference>
<dbReference type="Proteomes" id="UP000095009">
    <property type="component" value="Unassembled WGS sequence"/>
</dbReference>
<dbReference type="PANTHER" id="PTHR13251:SF3">
    <property type="entry name" value="TRAFFICKING PROTEIN PARTICLE COMPLEX SUBUNIT 10"/>
    <property type="match status" value="1"/>
</dbReference>
<evidence type="ECO:0000259" key="7">
    <source>
        <dbReference type="Pfam" id="PF23274"/>
    </source>
</evidence>
<protein>
    <recommendedName>
        <fullName evidence="11">Trafficking protein particle complex subunit 11 domain-containing protein</fullName>
    </recommendedName>
</protein>
<keyword evidence="10" id="KW-1185">Reference proteome</keyword>
<dbReference type="GO" id="GO:0034498">
    <property type="term" value="P:early endosome to Golgi transport"/>
    <property type="evidence" value="ECO:0007669"/>
    <property type="project" value="TreeGrafter"/>
</dbReference>
<keyword evidence="3" id="KW-0333">Golgi apparatus</keyword>
<evidence type="ECO:0000256" key="1">
    <source>
        <dbReference type="ARBA" id="ARBA00004555"/>
    </source>
</evidence>
<feature type="domain" description="Trs130 NTS" evidence="8">
    <location>
        <begin position="227"/>
        <end position="429"/>
    </location>
</feature>
<dbReference type="Pfam" id="PF12584">
    <property type="entry name" value="TRAPPC10"/>
    <property type="match status" value="1"/>
</dbReference>
<dbReference type="AlphaFoldDB" id="A0A1E3PES2"/>
<dbReference type="Pfam" id="PF23273">
    <property type="entry name" value="DUF7076"/>
    <property type="match status" value="1"/>
</dbReference>
<feature type="domain" description="TRAPPC10/Trs130 C-terminal" evidence="4">
    <location>
        <begin position="908"/>
        <end position="1042"/>
    </location>
</feature>